<name>A0A7R9A198_9CRUS</name>
<dbReference type="Pfam" id="PF15341">
    <property type="entry name" value="SLX9"/>
    <property type="match status" value="1"/>
</dbReference>
<feature type="compositionally biased region" description="Pro residues" evidence="4">
    <location>
        <begin position="114"/>
        <end position="127"/>
    </location>
</feature>
<evidence type="ECO:0000256" key="4">
    <source>
        <dbReference type="SAM" id="MobiDB-lite"/>
    </source>
</evidence>
<feature type="compositionally biased region" description="Basic residues" evidence="4">
    <location>
        <begin position="1"/>
        <end position="17"/>
    </location>
</feature>
<evidence type="ECO:0000256" key="2">
    <source>
        <dbReference type="ARBA" id="ARBA00011022"/>
    </source>
</evidence>
<dbReference type="EMBL" id="LR899771">
    <property type="protein sequence ID" value="CAD7242344.1"/>
    <property type="molecule type" value="Genomic_DNA"/>
</dbReference>
<dbReference type="AlphaFoldDB" id="A0A7R9A198"/>
<feature type="region of interest" description="Disordered" evidence="4">
    <location>
        <begin position="1"/>
        <end position="50"/>
    </location>
</feature>
<sequence length="185" mass="20423">MKARKGASRAKVARAPKSKVAVGGVGKPAKRKIASKAPLRWDESQRGKSDAKAMELLSLVKSGAVKKKTKLKFKKTLLKARITAIKDAEKTKRDALRRRMTPVVGDMEVLKCALPPPTEPSQDPPAKPQKKRQSLRSNQKQMLEDFAQFQAVLSFPPYRADPAEAIKTHVRNTVEAMVEAAVSDR</sequence>
<gene>
    <name evidence="5" type="ORF">DSTB1V02_LOCUS2313</name>
</gene>
<comment type="subcellular location">
    <subcellularLocation>
        <location evidence="1">Nucleus</location>
        <location evidence="1">Nucleolus</location>
    </subcellularLocation>
</comment>
<dbReference type="PANTHER" id="PTHR31109">
    <property type="entry name" value="PROTEIN FAM207A"/>
    <property type="match status" value="1"/>
</dbReference>
<feature type="region of interest" description="Disordered" evidence="4">
    <location>
        <begin position="112"/>
        <end position="140"/>
    </location>
</feature>
<evidence type="ECO:0008006" key="7">
    <source>
        <dbReference type="Google" id="ProtNLM"/>
    </source>
</evidence>
<accession>A0A7R9A198</accession>
<dbReference type="OrthoDB" id="18703at2759"/>
<dbReference type="EMBL" id="CAJPEV010000254">
    <property type="protein sequence ID" value="CAG0883016.1"/>
    <property type="molecule type" value="Genomic_DNA"/>
</dbReference>
<keyword evidence="6" id="KW-1185">Reference proteome</keyword>
<protein>
    <recommendedName>
        <fullName evidence="7">Ribosome biogenesis protein SLX9</fullName>
    </recommendedName>
</protein>
<dbReference type="GO" id="GO:0030688">
    <property type="term" value="C:preribosome, small subunit precursor"/>
    <property type="evidence" value="ECO:0007669"/>
    <property type="project" value="InterPro"/>
</dbReference>
<dbReference type="GO" id="GO:0030686">
    <property type="term" value="C:90S preribosome"/>
    <property type="evidence" value="ECO:0007669"/>
    <property type="project" value="InterPro"/>
</dbReference>
<feature type="compositionally biased region" description="Basic and acidic residues" evidence="4">
    <location>
        <begin position="39"/>
        <end position="50"/>
    </location>
</feature>
<dbReference type="Proteomes" id="UP000677054">
    <property type="component" value="Unassembled WGS sequence"/>
</dbReference>
<evidence type="ECO:0000313" key="5">
    <source>
        <dbReference type="EMBL" id="CAD7242344.1"/>
    </source>
</evidence>
<comment type="similarity">
    <text evidence="2">Belongs to the SLX9 family.</text>
</comment>
<evidence type="ECO:0000313" key="6">
    <source>
        <dbReference type="Proteomes" id="UP000677054"/>
    </source>
</evidence>
<organism evidence="5">
    <name type="scientific">Darwinula stevensoni</name>
    <dbReference type="NCBI Taxonomy" id="69355"/>
    <lineage>
        <taxon>Eukaryota</taxon>
        <taxon>Metazoa</taxon>
        <taxon>Ecdysozoa</taxon>
        <taxon>Arthropoda</taxon>
        <taxon>Crustacea</taxon>
        <taxon>Oligostraca</taxon>
        <taxon>Ostracoda</taxon>
        <taxon>Podocopa</taxon>
        <taxon>Podocopida</taxon>
        <taxon>Darwinulocopina</taxon>
        <taxon>Darwinuloidea</taxon>
        <taxon>Darwinulidae</taxon>
        <taxon>Darwinula</taxon>
    </lineage>
</organism>
<dbReference type="GO" id="GO:0000462">
    <property type="term" value="P:maturation of SSU-rRNA from tricistronic rRNA transcript (SSU-rRNA, 5.8S rRNA, LSU-rRNA)"/>
    <property type="evidence" value="ECO:0007669"/>
    <property type="project" value="InterPro"/>
</dbReference>
<dbReference type="GO" id="GO:0005730">
    <property type="term" value="C:nucleolus"/>
    <property type="evidence" value="ECO:0007669"/>
    <property type="project" value="UniProtKB-SubCell"/>
</dbReference>
<evidence type="ECO:0000256" key="1">
    <source>
        <dbReference type="ARBA" id="ARBA00004604"/>
    </source>
</evidence>
<reference evidence="5" key="1">
    <citation type="submission" date="2020-11" db="EMBL/GenBank/DDBJ databases">
        <authorList>
            <person name="Tran Van P."/>
        </authorList>
    </citation>
    <scope>NUCLEOTIDE SEQUENCE</scope>
</reference>
<keyword evidence="3" id="KW-0539">Nucleus</keyword>
<evidence type="ECO:0000256" key="3">
    <source>
        <dbReference type="ARBA" id="ARBA00023242"/>
    </source>
</evidence>
<proteinExistence type="inferred from homology"/>
<dbReference type="InterPro" id="IPR028160">
    <property type="entry name" value="Slx9-like"/>
</dbReference>
<dbReference type="PANTHER" id="PTHR31109:SF2">
    <property type="entry name" value="RIBOSOME BIOGENESIS PROTEIN SLX9 HOMOLOG"/>
    <property type="match status" value="1"/>
</dbReference>